<dbReference type="Proteomes" id="UP001445076">
    <property type="component" value="Unassembled WGS sequence"/>
</dbReference>
<sequence>MRNSLQRQQPHLSRHEQRPGLPSPLKLPYQRLRLPQTNDNDLEIPDIIFYTTRQYPAMLIPRTLIQLLQNGHAKFTSTGPHPYNLADVLSILIALGVNPKGKFDLVHLPKAKLLSLRSGTLV</sequence>
<feature type="region of interest" description="Disordered" evidence="1">
    <location>
        <begin position="1"/>
        <end position="29"/>
    </location>
</feature>
<gene>
    <name evidence="2" type="ORF">OTU49_000595</name>
</gene>
<evidence type="ECO:0000256" key="1">
    <source>
        <dbReference type="SAM" id="MobiDB-lite"/>
    </source>
</evidence>
<protein>
    <submittedName>
        <fullName evidence="2">Uncharacterized protein</fullName>
    </submittedName>
</protein>
<comment type="caution">
    <text evidence="2">The sequence shown here is derived from an EMBL/GenBank/DDBJ whole genome shotgun (WGS) entry which is preliminary data.</text>
</comment>
<feature type="compositionally biased region" description="Polar residues" evidence="1">
    <location>
        <begin position="1"/>
        <end position="11"/>
    </location>
</feature>
<dbReference type="EMBL" id="JARKIK010000021">
    <property type="protein sequence ID" value="KAK8744741.1"/>
    <property type="molecule type" value="Genomic_DNA"/>
</dbReference>
<reference evidence="2 3" key="1">
    <citation type="journal article" date="2024" name="BMC Genomics">
        <title>Genome assembly of redclaw crayfish (Cherax quadricarinatus) provides insights into its immune adaptation and hypoxia tolerance.</title>
        <authorList>
            <person name="Liu Z."/>
            <person name="Zheng J."/>
            <person name="Li H."/>
            <person name="Fang K."/>
            <person name="Wang S."/>
            <person name="He J."/>
            <person name="Zhou D."/>
            <person name="Weng S."/>
            <person name="Chi M."/>
            <person name="Gu Z."/>
            <person name="He J."/>
            <person name="Li F."/>
            <person name="Wang M."/>
        </authorList>
    </citation>
    <scope>NUCLEOTIDE SEQUENCE [LARGE SCALE GENOMIC DNA]</scope>
    <source>
        <strain evidence="2">ZL_2023a</strain>
    </source>
</reference>
<keyword evidence="3" id="KW-1185">Reference proteome</keyword>
<organism evidence="2 3">
    <name type="scientific">Cherax quadricarinatus</name>
    <name type="common">Australian red claw crayfish</name>
    <dbReference type="NCBI Taxonomy" id="27406"/>
    <lineage>
        <taxon>Eukaryota</taxon>
        <taxon>Metazoa</taxon>
        <taxon>Ecdysozoa</taxon>
        <taxon>Arthropoda</taxon>
        <taxon>Crustacea</taxon>
        <taxon>Multicrustacea</taxon>
        <taxon>Malacostraca</taxon>
        <taxon>Eumalacostraca</taxon>
        <taxon>Eucarida</taxon>
        <taxon>Decapoda</taxon>
        <taxon>Pleocyemata</taxon>
        <taxon>Astacidea</taxon>
        <taxon>Parastacoidea</taxon>
        <taxon>Parastacidae</taxon>
        <taxon>Cherax</taxon>
    </lineage>
</organism>
<proteinExistence type="predicted"/>
<dbReference type="AlphaFoldDB" id="A0AAW0Y038"/>
<accession>A0AAW0Y038</accession>
<evidence type="ECO:0000313" key="3">
    <source>
        <dbReference type="Proteomes" id="UP001445076"/>
    </source>
</evidence>
<name>A0AAW0Y038_CHEQU</name>
<evidence type="ECO:0000313" key="2">
    <source>
        <dbReference type="EMBL" id="KAK8744741.1"/>
    </source>
</evidence>